<dbReference type="OrthoDB" id="8410587at2"/>
<reference evidence="1 4" key="2">
    <citation type="submission" date="2020-08" db="EMBL/GenBank/DDBJ databases">
        <title>Genomic Encyclopedia of Type Strains, Phase IV (KMG-IV): sequencing the most valuable type-strain genomes for metagenomic binning, comparative biology and taxonomic classification.</title>
        <authorList>
            <person name="Goeker M."/>
        </authorList>
    </citation>
    <scope>NUCLEOTIDE SEQUENCE [LARGE SCALE GENOMIC DNA]</scope>
    <source>
        <strain evidence="1 4">DSM 100021</strain>
    </source>
</reference>
<dbReference type="EMBL" id="MKIN01000022">
    <property type="protein sequence ID" value="OLP48831.1"/>
    <property type="molecule type" value="Genomic_DNA"/>
</dbReference>
<dbReference type="Gene3D" id="3.90.550.10">
    <property type="entry name" value="Spore Coat Polysaccharide Biosynthesis Protein SpsA, Chain A"/>
    <property type="match status" value="1"/>
</dbReference>
<dbReference type="Proteomes" id="UP000185598">
    <property type="component" value="Unassembled WGS sequence"/>
</dbReference>
<evidence type="ECO:0008006" key="5">
    <source>
        <dbReference type="Google" id="ProtNLM"/>
    </source>
</evidence>
<keyword evidence="3" id="KW-1185">Reference proteome</keyword>
<proteinExistence type="predicted"/>
<evidence type="ECO:0000313" key="1">
    <source>
        <dbReference type="EMBL" id="MBB4005782.1"/>
    </source>
</evidence>
<dbReference type="EMBL" id="JACIED010000001">
    <property type="protein sequence ID" value="MBB4005782.1"/>
    <property type="molecule type" value="Genomic_DNA"/>
</dbReference>
<gene>
    <name evidence="2" type="ORF">BJF91_16995</name>
    <name evidence="1" type="ORF">GGQ71_000018</name>
</gene>
<name>A0A1Q9A2M3_9HYPH</name>
<accession>A0A1Q9A2M3</accession>
<dbReference type="AlphaFoldDB" id="A0A1Q9A2M3"/>
<dbReference type="Proteomes" id="UP000544107">
    <property type="component" value="Unassembled WGS sequence"/>
</dbReference>
<comment type="caution">
    <text evidence="2">The sequence shown here is derived from an EMBL/GenBank/DDBJ whole genome shotgun (WGS) entry which is preliminary data.</text>
</comment>
<protein>
    <recommendedName>
        <fullName evidence="5">Glycosyltransferase 2-like domain-containing protein</fullName>
    </recommendedName>
</protein>
<evidence type="ECO:0000313" key="4">
    <source>
        <dbReference type="Proteomes" id="UP000544107"/>
    </source>
</evidence>
<dbReference type="InterPro" id="IPR029044">
    <property type="entry name" value="Nucleotide-diphossugar_trans"/>
</dbReference>
<organism evidence="2 3">
    <name type="scientific">Allorhizobium taibaishanense</name>
    <dbReference type="NCBI Taxonomy" id="887144"/>
    <lineage>
        <taxon>Bacteria</taxon>
        <taxon>Pseudomonadati</taxon>
        <taxon>Pseudomonadota</taxon>
        <taxon>Alphaproteobacteria</taxon>
        <taxon>Hyphomicrobiales</taxon>
        <taxon>Rhizobiaceae</taxon>
        <taxon>Rhizobium/Agrobacterium group</taxon>
        <taxon>Allorhizobium</taxon>
    </lineage>
</organism>
<sequence>MKIKHYIVTYKNNPKLETCVESILNTPTEHDRSIYVIANHSLDCLPDRYPVKMLRNELRPDFSTGHLARNWNQALINGFVDLKSPDADLLILSQNDCEFETGYLDECIRLHQTYDLVTYGEGDNCISYAPRAVARVGLWDERFCNIGYQEADYLLRAAIYLRDKASINDGANHKRQHNPIDTVEKVTKRLPTGYDRKEESHMASMRYHRHTHDLFLAKWKRPPGDWADDYLSTQQHLLNHIYYPYFEADVETLAEQNYLAFL</sequence>
<dbReference type="SUPFAM" id="SSF53448">
    <property type="entry name" value="Nucleotide-diphospho-sugar transferases"/>
    <property type="match status" value="1"/>
</dbReference>
<dbReference type="RefSeq" id="WP_075614622.1">
    <property type="nucleotide sequence ID" value="NZ_JACIED010000001.1"/>
</dbReference>
<evidence type="ECO:0000313" key="3">
    <source>
        <dbReference type="Proteomes" id="UP000185598"/>
    </source>
</evidence>
<evidence type="ECO:0000313" key="2">
    <source>
        <dbReference type="EMBL" id="OLP48831.1"/>
    </source>
</evidence>
<reference evidence="2 3" key="1">
    <citation type="submission" date="2016-09" db="EMBL/GenBank/DDBJ databases">
        <title>Rhizobium oryziradicis sp. nov., isolated from the root of rice.</title>
        <authorList>
            <person name="Zhao J."/>
            <person name="Zhang X."/>
        </authorList>
    </citation>
    <scope>NUCLEOTIDE SEQUENCE [LARGE SCALE GENOMIC DNA]</scope>
    <source>
        <strain evidence="2 3">14971</strain>
    </source>
</reference>